<feature type="transmembrane region" description="Helical" evidence="7">
    <location>
        <begin position="114"/>
        <end position="131"/>
    </location>
</feature>
<keyword evidence="11" id="KW-1185">Reference proteome</keyword>
<evidence type="ECO:0000256" key="7">
    <source>
        <dbReference type="SAM" id="Phobius"/>
    </source>
</evidence>
<dbReference type="NCBIfam" id="TIGR01297">
    <property type="entry name" value="CDF"/>
    <property type="match status" value="1"/>
</dbReference>
<dbReference type="Proteomes" id="UP001597387">
    <property type="component" value="Unassembled WGS sequence"/>
</dbReference>
<name>A0ABW4ZR31_9SPHI</name>
<dbReference type="InterPro" id="IPR002524">
    <property type="entry name" value="Cation_efflux"/>
</dbReference>
<dbReference type="PANTHER" id="PTHR43840">
    <property type="entry name" value="MITOCHONDRIAL METAL TRANSPORTER 1-RELATED"/>
    <property type="match status" value="1"/>
</dbReference>
<dbReference type="InterPro" id="IPR027470">
    <property type="entry name" value="Cation_efflux_CTD"/>
</dbReference>
<feature type="domain" description="Cation efflux protein transmembrane" evidence="8">
    <location>
        <begin position="9"/>
        <end position="202"/>
    </location>
</feature>
<dbReference type="Gene3D" id="3.30.70.1350">
    <property type="entry name" value="Cation efflux protein, cytoplasmic domain"/>
    <property type="match status" value="1"/>
</dbReference>
<feature type="transmembrane region" description="Helical" evidence="7">
    <location>
        <begin position="41"/>
        <end position="59"/>
    </location>
</feature>
<comment type="subcellular location">
    <subcellularLocation>
        <location evidence="1">Membrane</location>
        <topology evidence="1">Multi-pass membrane protein</topology>
    </subcellularLocation>
</comment>
<keyword evidence="3" id="KW-0813">Transport</keyword>
<evidence type="ECO:0000256" key="6">
    <source>
        <dbReference type="ARBA" id="ARBA00023136"/>
    </source>
</evidence>
<evidence type="ECO:0000256" key="2">
    <source>
        <dbReference type="ARBA" id="ARBA00008114"/>
    </source>
</evidence>
<dbReference type="SUPFAM" id="SSF160240">
    <property type="entry name" value="Cation efflux protein cytoplasmic domain-like"/>
    <property type="match status" value="1"/>
</dbReference>
<organism evidence="10 11">
    <name type="scientific">Paradesertivirga mongoliensis</name>
    <dbReference type="NCBI Taxonomy" id="2100740"/>
    <lineage>
        <taxon>Bacteria</taxon>
        <taxon>Pseudomonadati</taxon>
        <taxon>Bacteroidota</taxon>
        <taxon>Sphingobacteriia</taxon>
        <taxon>Sphingobacteriales</taxon>
        <taxon>Sphingobacteriaceae</taxon>
        <taxon>Paradesertivirga</taxon>
    </lineage>
</organism>
<evidence type="ECO:0000256" key="1">
    <source>
        <dbReference type="ARBA" id="ARBA00004141"/>
    </source>
</evidence>
<accession>A0ABW4ZR31</accession>
<feature type="domain" description="Cation efflux protein cytoplasmic" evidence="9">
    <location>
        <begin position="210"/>
        <end position="285"/>
    </location>
</feature>
<dbReference type="InterPro" id="IPR027469">
    <property type="entry name" value="Cation_efflux_TMD_sf"/>
</dbReference>
<sequence>MEKQKKLILFALVVSFLLMLGKFTAYFITSSNAILTDAAESIVNVLASAFAFYSIYLSAQPKDVNHPYGHGKVEFFSMFVEGILILLAGILIIFKSGYNLIFPLSVRDLFDGSVIIAVTGLINFFLAKMLIKESKAANSLVLYADGKHLLTDAYSSAGLVLGLLAIHYTGKLYLDSLLSIAMGLYIIFNGYKLVRKSVGGLMDESDFKVVNEVIKILNANRHDAWIDIHNFRTQSYGHELHIDCHVTLPYYYELNKVHDEISQIDTLINQKGYVRTEFFIHTDPCLPQCCHYCRVEACPVRSEIKTKDIAWTPENVTRNHKHYE</sequence>
<feature type="transmembrane region" description="Helical" evidence="7">
    <location>
        <begin position="152"/>
        <end position="170"/>
    </location>
</feature>
<dbReference type="Pfam" id="PF01545">
    <property type="entry name" value="Cation_efflux"/>
    <property type="match status" value="1"/>
</dbReference>
<comment type="similarity">
    <text evidence="2">Belongs to the cation diffusion facilitator (CDF) transporter (TC 2.A.4) family.</text>
</comment>
<dbReference type="InterPro" id="IPR058533">
    <property type="entry name" value="Cation_efflux_TM"/>
</dbReference>
<evidence type="ECO:0000259" key="8">
    <source>
        <dbReference type="Pfam" id="PF01545"/>
    </source>
</evidence>
<feature type="transmembrane region" description="Helical" evidence="7">
    <location>
        <begin position="75"/>
        <end position="94"/>
    </location>
</feature>
<dbReference type="EMBL" id="JBHUHZ010000003">
    <property type="protein sequence ID" value="MFD2164271.1"/>
    <property type="molecule type" value="Genomic_DNA"/>
</dbReference>
<keyword evidence="4 7" id="KW-0812">Transmembrane</keyword>
<dbReference type="Pfam" id="PF16916">
    <property type="entry name" value="ZT_dimer"/>
    <property type="match status" value="1"/>
</dbReference>
<evidence type="ECO:0000256" key="5">
    <source>
        <dbReference type="ARBA" id="ARBA00022989"/>
    </source>
</evidence>
<dbReference type="RefSeq" id="WP_255904228.1">
    <property type="nucleotide sequence ID" value="NZ_JAFMZO010000004.1"/>
</dbReference>
<keyword evidence="6 7" id="KW-0472">Membrane</keyword>
<evidence type="ECO:0000259" key="9">
    <source>
        <dbReference type="Pfam" id="PF16916"/>
    </source>
</evidence>
<evidence type="ECO:0000256" key="4">
    <source>
        <dbReference type="ARBA" id="ARBA00022692"/>
    </source>
</evidence>
<protein>
    <submittedName>
        <fullName evidence="10">Cation diffusion facilitator family transporter</fullName>
    </submittedName>
</protein>
<proteinExistence type="inferred from homology"/>
<dbReference type="SUPFAM" id="SSF161111">
    <property type="entry name" value="Cation efflux protein transmembrane domain-like"/>
    <property type="match status" value="1"/>
</dbReference>
<evidence type="ECO:0000256" key="3">
    <source>
        <dbReference type="ARBA" id="ARBA00022448"/>
    </source>
</evidence>
<dbReference type="Gene3D" id="1.20.1510.10">
    <property type="entry name" value="Cation efflux protein transmembrane domain"/>
    <property type="match status" value="1"/>
</dbReference>
<evidence type="ECO:0000313" key="11">
    <source>
        <dbReference type="Proteomes" id="UP001597387"/>
    </source>
</evidence>
<reference evidence="11" key="1">
    <citation type="journal article" date="2019" name="Int. J. Syst. Evol. Microbiol.">
        <title>The Global Catalogue of Microorganisms (GCM) 10K type strain sequencing project: providing services to taxonomists for standard genome sequencing and annotation.</title>
        <authorList>
            <consortium name="The Broad Institute Genomics Platform"/>
            <consortium name="The Broad Institute Genome Sequencing Center for Infectious Disease"/>
            <person name="Wu L."/>
            <person name="Ma J."/>
        </authorList>
    </citation>
    <scope>NUCLEOTIDE SEQUENCE [LARGE SCALE GENOMIC DNA]</scope>
    <source>
        <strain evidence="11">KCTC 42217</strain>
    </source>
</reference>
<evidence type="ECO:0000313" key="10">
    <source>
        <dbReference type="EMBL" id="MFD2164271.1"/>
    </source>
</evidence>
<feature type="transmembrane region" description="Helical" evidence="7">
    <location>
        <begin position="176"/>
        <end position="194"/>
    </location>
</feature>
<dbReference type="InterPro" id="IPR036837">
    <property type="entry name" value="Cation_efflux_CTD_sf"/>
</dbReference>
<dbReference type="PANTHER" id="PTHR43840:SF15">
    <property type="entry name" value="MITOCHONDRIAL METAL TRANSPORTER 1-RELATED"/>
    <property type="match status" value="1"/>
</dbReference>
<keyword evidence="5 7" id="KW-1133">Transmembrane helix</keyword>
<gene>
    <name evidence="10" type="ORF">ACFSJU_17815</name>
</gene>
<dbReference type="InterPro" id="IPR050291">
    <property type="entry name" value="CDF_Transporter"/>
</dbReference>
<feature type="transmembrane region" description="Helical" evidence="7">
    <location>
        <begin position="7"/>
        <end position="29"/>
    </location>
</feature>
<comment type="caution">
    <text evidence="10">The sequence shown here is derived from an EMBL/GenBank/DDBJ whole genome shotgun (WGS) entry which is preliminary data.</text>
</comment>